<dbReference type="GO" id="GO:0016020">
    <property type="term" value="C:membrane"/>
    <property type="evidence" value="ECO:0007669"/>
    <property type="project" value="InterPro"/>
</dbReference>
<dbReference type="EMBL" id="AUSU01003024">
    <property type="protein sequence ID" value="EPS67607.1"/>
    <property type="molecule type" value="Genomic_DNA"/>
</dbReference>
<protein>
    <submittedName>
        <fullName evidence="2">Uncharacterized protein</fullName>
    </submittedName>
</protein>
<comment type="caution">
    <text evidence="2">The sequence shown here is derived from an EMBL/GenBank/DDBJ whole genome shotgun (WGS) entry which is preliminary data.</text>
</comment>
<reference evidence="2 3" key="1">
    <citation type="journal article" date="2013" name="BMC Genomics">
        <title>The miniature genome of a carnivorous plant Genlisea aurea contains a low number of genes and short non-coding sequences.</title>
        <authorList>
            <person name="Leushkin E.V."/>
            <person name="Sutormin R.A."/>
            <person name="Nabieva E.R."/>
            <person name="Penin A.A."/>
            <person name="Kondrashov A.S."/>
            <person name="Logacheva M.D."/>
        </authorList>
    </citation>
    <scope>NUCLEOTIDE SEQUENCE [LARGE SCALE GENOMIC DNA]</scope>
</reference>
<feature type="non-terminal residue" evidence="2">
    <location>
        <position position="1"/>
    </location>
</feature>
<dbReference type="AlphaFoldDB" id="S8E5H3"/>
<sequence length="99" mass="10790">RRSGKLLYRVLCQGFLHLGRPLSHSLLLGACLSPRDLAGYGLVETLLVRFANGILIGMSSATETLCGQAFGAKQYHMMGIFLQRVMACLCCYHDDIVAG</sequence>
<gene>
    <name evidence="2" type="ORF">M569_07171</name>
</gene>
<dbReference type="GO" id="GO:0042910">
    <property type="term" value="F:xenobiotic transmembrane transporter activity"/>
    <property type="evidence" value="ECO:0007669"/>
    <property type="project" value="InterPro"/>
</dbReference>
<proteinExistence type="inferred from homology"/>
<dbReference type="Proteomes" id="UP000015453">
    <property type="component" value="Unassembled WGS sequence"/>
</dbReference>
<dbReference type="InterPro" id="IPR002528">
    <property type="entry name" value="MATE_fam"/>
</dbReference>
<evidence type="ECO:0000313" key="3">
    <source>
        <dbReference type="Proteomes" id="UP000015453"/>
    </source>
</evidence>
<accession>S8E5H3</accession>
<keyword evidence="3" id="KW-1185">Reference proteome</keyword>
<evidence type="ECO:0000256" key="1">
    <source>
        <dbReference type="ARBA" id="ARBA00010199"/>
    </source>
</evidence>
<organism evidence="2 3">
    <name type="scientific">Genlisea aurea</name>
    <dbReference type="NCBI Taxonomy" id="192259"/>
    <lineage>
        <taxon>Eukaryota</taxon>
        <taxon>Viridiplantae</taxon>
        <taxon>Streptophyta</taxon>
        <taxon>Embryophyta</taxon>
        <taxon>Tracheophyta</taxon>
        <taxon>Spermatophyta</taxon>
        <taxon>Magnoliopsida</taxon>
        <taxon>eudicotyledons</taxon>
        <taxon>Gunneridae</taxon>
        <taxon>Pentapetalae</taxon>
        <taxon>asterids</taxon>
        <taxon>lamiids</taxon>
        <taxon>Lamiales</taxon>
        <taxon>Lentibulariaceae</taxon>
        <taxon>Genlisea</taxon>
    </lineage>
</organism>
<name>S8E5H3_9LAMI</name>
<dbReference type="GO" id="GO:0015297">
    <property type="term" value="F:antiporter activity"/>
    <property type="evidence" value="ECO:0007669"/>
    <property type="project" value="InterPro"/>
</dbReference>
<dbReference type="OrthoDB" id="2126698at2759"/>
<dbReference type="PANTHER" id="PTHR11206">
    <property type="entry name" value="MULTIDRUG RESISTANCE PROTEIN"/>
    <property type="match status" value="1"/>
</dbReference>
<comment type="similarity">
    <text evidence="1">Belongs to the multi antimicrobial extrusion (MATE) (TC 2.A.66.1) family.</text>
</comment>
<evidence type="ECO:0000313" key="2">
    <source>
        <dbReference type="EMBL" id="EPS67607.1"/>
    </source>
</evidence>
<dbReference type="Pfam" id="PF01554">
    <property type="entry name" value="MatE"/>
    <property type="match status" value="1"/>
</dbReference>